<gene>
    <name evidence="1" type="ORF">g.2110</name>
</gene>
<protein>
    <recommendedName>
        <fullName evidence="2">Endonuclease/exonuclease/phosphatase domain-containing protein</fullName>
    </recommendedName>
</protein>
<evidence type="ECO:0008006" key="2">
    <source>
        <dbReference type="Google" id="ProtNLM"/>
    </source>
</evidence>
<name>A0A1B6HPE7_9HEMI</name>
<evidence type="ECO:0000313" key="1">
    <source>
        <dbReference type="EMBL" id="JAS76533.1"/>
    </source>
</evidence>
<dbReference type="InterPro" id="IPR036691">
    <property type="entry name" value="Endo/exonu/phosph_ase_sf"/>
</dbReference>
<sequence>HFDPIVQIVLKDQILASPFQKKLTVVTWHVDGRCKGKLETEKEYRIIDEILAKHNIDVACVEGVRYESHEISTNHYQWWYSVPNNNVLSVAFLINKQSRITLTNFHSQLNGLISADVFMHQKCIKLIGCHYSSNHTLYSQTTVALTQLLKSVSELSQIILFGMSDEIDDLVQVQKEVVAADKISKLKSVFLKNVACDFNL</sequence>
<dbReference type="AlphaFoldDB" id="A0A1B6HPE7"/>
<reference evidence="1" key="1">
    <citation type="submission" date="2015-11" db="EMBL/GenBank/DDBJ databases">
        <title>De novo transcriptome assembly of four potential Pierce s Disease insect vectors from Arizona vineyards.</title>
        <authorList>
            <person name="Tassone E.E."/>
        </authorList>
    </citation>
    <scope>NUCLEOTIDE SEQUENCE</scope>
</reference>
<feature type="non-terminal residue" evidence="1">
    <location>
        <position position="1"/>
    </location>
</feature>
<dbReference type="SUPFAM" id="SSF56219">
    <property type="entry name" value="DNase I-like"/>
    <property type="match status" value="1"/>
</dbReference>
<dbReference type="Gene3D" id="3.60.10.10">
    <property type="entry name" value="Endonuclease/exonuclease/phosphatase"/>
    <property type="match status" value="1"/>
</dbReference>
<proteinExistence type="predicted"/>
<accession>A0A1B6HPE7</accession>
<organism evidence="1">
    <name type="scientific">Homalodisca liturata</name>
    <dbReference type="NCBI Taxonomy" id="320908"/>
    <lineage>
        <taxon>Eukaryota</taxon>
        <taxon>Metazoa</taxon>
        <taxon>Ecdysozoa</taxon>
        <taxon>Arthropoda</taxon>
        <taxon>Hexapoda</taxon>
        <taxon>Insecta</taxon>
        <taxon>Pterygota</taxon>
        <taxon>Neoptera</taxon>
        <taxon>Paraneoptera</taxon>
        <taxon>Hemiptera</taxon>
        <taxon>Auchenorrhyncha</taxon>
        <taxon>Membracoidea</taxon>
        <taxon>Cicadellidae</taxon>
        <taxon>Cicadellinae</taxon>
        <taxon>Proconiini</taxon>
        <taxon>Homalodisca</taxon>
    </lineage>
</organism>
<feature type="non-terminal residue" evidence="1">
    <location>
        <position position="200"/>
    </location>
</feature>
<dbReference type="EMBL" id="GECU01031173">
    <property type="protein sequence ID" value="JAS76533.1"/>
    <property type="molecule type" value="Transcribed_RNA"/>
</dbReference>